<dbReference type="Gene3D" id="3.40.50.150">
    <property type="entry name" value="Vaccinia Virus protein VP39"/>
    <property type="match status" value="1"/>
</dbReference>
<dbReference type="AlphaFoldDB" id="A0AAD9IBM9"/>
<keyword evidence="2" id="KW-1185">Reference proteome</keyword>
<evidence type="ECO:0000313" key="2">
    <source>
        <dbReference type="Proteomes" id="UP001217918"/>
    </source>
</evidence>
<organism evidence="1 2">
    <name type="scientific">Phyllachora maydis</name>
    <dbReference type="NCBI Taxonomy" id="1825666"/>
    <lineage>
        <taxon>Eukaryota</taxon>
        <taxon>Fungi</taxon>
        <taxon>Dikarya</taxon>
        <taxon>Ascomycota</taxon>
        <taxon>Pezizomycotina</taxon>
        <taxon>Sordariomycetes</taxon>
        <taxon>Sordariomycetidae</taxon>
        <taxon>Phyllachorales</taxon>
        <taxon>Phyllachoraceae</taxon>
        <taxon>Phyllachora</taxon>
    </lineage>
</organism>
<sequence length="393" mass="44016">MSVLFGLYFSSVAMSFRREALWADCAADQPITGRPRAMDARLAQAPDTEVARRTALEFDRELDMPELLTGIRALRRLVAARARGHVLEVAVGTGRNLPYYEWDAVVAADADEARRLRERERVRRLLERHAWSQTVGGASSSMADLARAGRARDLARTLALGQVDGELLSLTAVDISSDMLRVARQHLRDTVPGLDRIMHRQRREPMPDGRARDAVEMVVDVLDHRLRLIKADAQEVLPPPPAIHGVPPPVDGKYDTVIQTFGLCSVEDPSKLLAKMAAAVRPDTGRILLIEHGRGSYDFINKKLLDRFAQRHFQRYGCWWNRDIAATLEQATEDIPGLEIVSLERPNWYHAGTTMLIELKVNSALTQSREGIRATSKTGWTVLWDRMTGTTSS</sequence>
<accession>A0AAD9IBM9</accession>
<gene>
    <name evidence="1" type="ORF">P8C59_008720</name>
</gene>
<reference evidence="1" key="1">
    <citation type="journal article" date="2023" name="Mol. Plant Microbe Interact.">
        <title>Elucidating the Obligate Nature and Biological Capacity of an Invasive Fungal Corn Pathogen.</title>
        <authorList>
            <person name="MacCready J.S."/>
            <person name="Roggenkamp E.M."/>
            <person name="Gdanetz K."/>
            <person name="Chilvers M.I."/>
        </authorList>
    </citation>
    <scope>NUCLEOTIDE SEQUENCE</scope>
    <source>
        <strain evidence="1">PM02</strain>
    </source>
</reference>
<dbReference type="InterPro" id="IPR029063">
    <property type="entry name" value="SAM-dependent_MTases_sf"/>
</dbReference>
<comment type="caution">
    <text evidence="1">The sequence shown here is derived from an EMBL/GenBank/DDBJ whole genome shotgun (WGS) entry which is preliminary data.</text>
</comment>
<proteinExistence type="predicted"/>
<dbReference type="Pfam" id="PF13489">
    <property type="entry name" value="Methyltransf_23"/>
    <property type="match status" value="1"/>
</dbReference>
<dbReference type="PANTHER" id="PTHR42912">
    <property type="entry name" value="METHYLTRANSFERASE"/>
    <property type="match status" value="1"/>
</dbReference>
<dbReference type="SUPFAM" id="SSF53335">
    <property type="entry name" value="S-adenosyl-L-methionine-dependent methyltransferases"/>
    <property type="match status" value="1"/>
</dbReference>
<name>A0AAD9IBM9_9PEZI</name>
<evidence type="ECO:0008006" key="3">
    <source>
        <dbReference type="Google" id="ProtNLM"/>
    </source>
</evidence>
<dbReference type="InterPro" id="IPR050508">
    <property type="entry name" value="Methyltransf_Superfamily"/>
</dbReference>
<dbReference type="Proteomes" id="UP001217918">
    <property type="component" value="Unassembled WGS sequence"/>
</dbReference>
<dbReference type="EMBL" id="JAQQPM010000008">
    <property type="protein sequence ID" value="KAK2074518.1"/>
    <property type="molecule type" value="Genomic_DNA"/>
</dbReference>
<protein>
    <recommendedName>
        <fullName evidence="3">S-adenosyl-L-methionine-dependent methyltransferase</fullName>
    </recommendedName>
</protein>
<evidence type="ECO:0000313" key="1">
    <source>
        <dbReference type="EMBL" id="KAK2074518.1"/>
    </source>
</evidence>
<dbReference type="GO" id="GO:0008168">
    <property type="term" value="F:methyltransferase activity"/>
    <property type="evidence" value="ECO:0007669"/>
    <property type="project" value="TreeGrafter"/>
</dbReference>
<dbReference type="PANTHER" id="PTHR42912:SF83">
    <property type="entry name" value="METHYLTRANSFERASE TYPE 11 DOMAIN-CONTAINING PROTEIN"/>
    <property type="match status" value="1"/>
</dbReference>